<evidence type="ECO:0000256" key="2">
    <source>
        <dbReference type="ARBA" id="ARBA00022553"/>
    </source>
</evidence>
<reference evidence="11" key="1">
    <citation type="submission" date="2025-08" db="UniProtKB">
        <authorList>
            <consortium name="RefSeq"/>
        </authorList>
    </citation>
    <scope>IDENTIFICATION</scope>
    <source>
        <tissue evidence="11">Whole organism</tissue>
    </source>
</reference>
<evidence type="ECO:0000256" key="5">
    <source>
        <dbReference type="ARBA" id="ARBA00023136"/>
    </source>
</evidence>
<keyword evidence="2" id="KW-0597">Phosphoprotein</keyword>
<evidence type="ECO:0000256" key="1">
    <source>
        <dbReference type="ARBA" id="ARBA00004473"/>
    </source>
</evidence>
<dbReference type="GO" id="GO:0031490">
    <property type="term" value="F:chromatin DNA binding"/>
    <property type="evidence" value="ECO:0007669"/>
    <property type="project" value="TreeGrafter"/>
</dbReference>
<feature type="compositionally biased region" description="Low complexity" evidence="7">
    <location>
        <begin position="183"/>
        <end position="198"/>
    </location>
</feature>
<dbReference type="OrthoDB" id="118234at2759"/>
<dbReference type="Pfam" id="PF03020">
    <property type="entry name" value="LEM"/>
    <property type="match status" value="1"/>
</dbReference>
<feature type="compositionally biased region" description="Acidic residues" evidence="7">
    <location>
        <begin position="212"/>
        <end position="223"/>
    </location>
</feature>
<dbReference type="Proteomes" id="UP000504606">
    <property type="component" value="Unplaced"/>
</dbReference>
<evidence type="ECO:0000256" key="6">
    <source>
        <dbReference type="ARBA" id="ARBA00023242"/>
    </source>
</evidence>
<feature type="region of interest" description="Disordered" evidence="7">
    <location>
        <begin position="790"/>
        <end position="812"/>
    </location>
</feature>
<dbReference type="Gene3D" id="3.30.70.330">
    <property type="match status" value="1"/>
</dbReference>
<dbReference type="InterPro" id="IPR041885">
    <property type="entry name" value="MAN1_winged_helix_dom"/>
</dbReference>
<gene>
    <name evidence="11" type="primary">LOC113206244</name>
</gene>
<dbReference type="InterPro" id="IPR034394">
    <property type="entry name" value="Man1_RRM"/>
</dbReference>
<keyword evidence="5 8" id="KW-0472">Membrane</keyword>
<evidence type="ECO:0000313" key="10">
    <source>
        <dbReference type="Proteomes" id="UP000504606"/>
    </source>
</evidence>
<feature type="compositionally biased region" description="Low complexity" evidence="7">
    <location>
        <begin position="99"/>
        <end position="109"/>
    </location>
</feature>
<protein>
    <submittedName>
        <fullName evidence="11">Inner nuclear membrane protein Man1</fullName>
    </submittedName>
</protein>
<feature type="domain" description="LEM" evidence="9">
    <location>
        <begin position="1"/>
        <end position="45"/>
    </location>
</feature>
<dbReference type="CTD" id="37838"/>
<dbReference type="InterPro" id="IPR003887">
    <property type="entry name" value="LEM_dom"/>
</dbReference>
<feature type="transmembrane region" description="Helical" evidence="8">
    <location>
        <begin position="531"/>
        <end position="552"/>
    </location>
</feature>
<dbReference type="CDD" id="cd12286">
    <property type="entry name" value="RRM_Man1"/>
    <property type="match status" value="1"/>
</dbReference>
<dbReference type="InterPro" id="IPR052277">
    <property type="entry name" value="INM_ESCRT-Associated"/>
</dbReference>
<comment type="subcellular location">
    <subcellularLocation>
        <location evidence="1">Nucleus inner membrane</location>
        <topology evidence="1">Multi-pass membrane protein</topology>
    </subcellularLocation>
</comment>
<dbReference type="Gene3D" id="1.10.10.1180">
    <property type="entry name" value="MAN1, winged-helix domain"/>
    <property type="match status" value="1"/>
</dbReference>
<dbReference type="PROSITE" id="PS50954">
    <property type="entry name" value="LEM"/>
    <property type="match status" value="1"/>
</dbReference>
<dbReference type="CDD" id="cd12934">
    <property type="entry name" value="LEM"/>
    <property type="match status" value="1"/>
</dbReference>
<dbReference type="GO" id="GO:0030514">
    <property type="term" value="P:negative regulation of BMP signaling pathway"/>
    <property type="evidence" value="ECO:0007669"/>
    <property type="project" value="TreeGrafter"/>
</dbReference>
<dbReference type="InterPro" id="IPR035979">
    <property type="entry name" value="RBD_domain_sf"/>
</dbReference>
<feature type="transmembrane region" description="Helical" evidence="8">
    <location>
        <begin position="359"/>
        <end position="380"/>
    </location>
</feature>
<evidence type="ECO:0000259" key="9">
    <source>
        <dbReference type="PROSITE" id="PS50954"/>
    </source>
</evidence>
<name>A0A6J1SA09_FRAOC</name>
<dbReference type="AlphaFoldDB" id="A0A6J1SA09"/>
<dbReference type="SUPFAM" id="SSF63451">
    <property type="entry name" value="LEM domain"/>
    <property type="match status" value="1"/>
</dbReference>
<dbReference type="FunFam" id="1.10.720.40:FF:000001">
    <property type="entry name" value="LEM domain containing 2, isoform CRA_a"/>
    <property type="match status" value="1"/>
</dbReference>
<accession>A0A6J1SA09</accession>
<dbReference type="Pfam" id="PF09402">
    <property type="entry name" value="MSC"/>
    <property type="match status" value="1"/>
</dbReference>
<dbReference type="SUPFAM" id="SSF54928">
    <property type="entry name" value="RNA-binding domain, RBD"/>
    <property type="match status" value="1"/>
</dbReference>
<dbReference type="GO" id="GO:0006998">
    <property type="term" value="P:nuclear envelope organization"/>
    <property type="evidence" value="ECO:0007669"/>
    <property type="project" value="TreeGrafter"/>
</dbReference>
<dbReference type="InterPro" id="IPR012677">
    <property type="entry name" value="Nucleotide-bd_a/b_plait_sf"/>
</dbReference>
<keyword evidence="3 8" id="KW-0812">Transmembrane</keyword>
<dbReference type="RefSeq" id="XP_026278019.1">
    <property type="nucleotide sequence ID" value="XM_026422234.2"/>
</dbReference>
<feature type="region of interest" description="Disordered" evidence="7">
    <location>
        <begin position="40"/>
        <end position="250"/>
    </location>
</feature>
<evidence type="ECO:0000256" key="4">
    <source>
        <dbReference type="ARBA" id="ARBA00022989"/>
    </source>
</evidence>
<sequence length="812" mass="89548">MASVEDLSDSELRKKLIEHGFEAPPVTGTTRKLMEKKLMALMSSKGKPSKTASPAPKVNRTLSRFSSAEEDSDDALSNARRKSMPAPQAVKRKSMGRSARAAEAAAREAQVADNLLMPSPPPPAAAATQPARGRYSMNEAALRKNAIPLSAALPTPPRNTRKSIATSSPLRPSLRHPVGNGFDSGSDSDVPVPSISSVRLSTSPRKSPLQDDSQDDEEEDDDDKPIATLLSNLSDRFLPNSGTARLSSPEFSNVKHRMNIGKDSSPDVTDAPFLSAFARRLSQLKAQPIGSPFNGDSYDNVKESDASSDDSVSASTPPNGHYYRRSLAGPTRVPMRRIDPSRSFKTSEETVSFWNNSHVMSSVIIGCFVLCAIVLVTLYVNVASKESANNLIEESSVGNVYNICKESPGDDVPGVTCVTKSGVAPAMKIFENVFLDLMSQAVKSECGPSLHDGSYPAPYLTERETVQAVVEHQGLSIWEAEEQVANLIVLLSSNPHWGVSVLDNVVRHPDKTKLQVSSPKIPWKCILKNKLFSLLSSGLFIMCGFFALYGVWRGVQWWMCARRKQQQDVYHYVERIIEYLSSQHQNTGESAYVPVIHVRDQLIPPQSREKLKSIWDAAVAFIDKKESRVREEIQPVNGEDYKVWRWLPPKLNSSVASSSAGSPSTSPQPRHRQVWQGKAFGLTDKSVNSLANPPTPCLKIRHMFDPDMESGENWQLQVQDAILEKCLNAKILHIHVDKSSKEGCVYVKCASDDDAGKAYQALHGSWFDSQLVTVKYLRLERYHERFPNAAKAKDPMRPSNNLRLSLQAADDD</sequence>
<dbReference type="SMART" id="SM00540">
    <property type="entry name" value="LEM"/>
    <property type="match status" value="1"/>
</dbReference>
<dbReference type="Gene3D" id="1.10.720.40">
    <property type="match status" value="1"/>
</dbReference>
<feature type="region of interest" description="Disordered" evidence="7">
    <location>
        <begin position="288"/>
        <end position="328"/>
    </location>
</feature>
<dbReference type="FunFam" id="3.30.70.330:FF:000176">
    <property type="entry name" value="Inner nuclear membrane protein Man1"/>
    <property type="match status" value="1"/>
</dbReference>
<dbReference type="PANTHER" id="PTHR13428">
    <property type="entry name" value="INNER NUCLEAR MEMBRANE PROTEIN MAN1 LEM DOMAIN CONTAINING PROTEIN"/>
    <property type="match status" value="1"/>
</dbReference>
<keyword evidence="4 8" id="KW-1133">Transmembrane helix</keyword>
<keyword evidence="10" id="KW-1185">Reference proteome</keyword>
<evidence type="ECO:0000256" key="3">
    <source>
        <dbReference type="ARBA" id="ARBA00022692"/>
    </source>
</evidence>
<proteinExistence type="predicted"/>
<dbReference type="InterPro" id="IPR011015">
    <property type="entry name" value="LEM/LEM-like_dom_sf"/>
</dbReference>
<dbReference type="GeneID" id="113206244"/>
<dbReference type="PANTHER" id="PTHR13428:SF12">
    <property type="entry name" value="INNER NUCLEAR MEMBRANE PROTEIN MAN1"/>
    <property type="match status" value="1"/>
</dbReference>
<feature type="compositionally biased region" description="Polar residues" evidence="7">
    <location>
        <begin position="229"/>
        <end position="250"/>
    </location>
</feature>
<keyword evidence="6" id="KW-0539">Nucleus</keyword>
<organism evidence="10 11">
    <name type="scientific">Frankliniella occidentalis</name>
    <name type="common">Western flower thrips</name>
    <name type="synonym">Euthrips occidentalis</name>
    <dbReference type="NCBI Taxonomy" id="133901"/>
    <lineage>
        <taxon>Eukaryota</taxon>
        <taxon>Metazoa</taxon>
        <taxon>Ecdysozoa</taxon>
        <taxon>Arthropoda</taxon>
        <taxon>Hexapoda</taxon>
        <taxon>Insecta</taxon>
        <taxon>Pterygota</taxon>
        <taxon>Neoptera</taxon>
        <taxon>Paraneoptera</taxon>
        <taxon>Thysanoptera</taxon>
        <taxon>Terebrantia</taxon>
        <taxon>Thripoidea</taxon>
        <taxon>Thripidae</taxon>
        <taxon>Frankliniella</taxon>
    </lineage>
</organism>
<evidence type="ECO:0000313" key="11">
    <source>
        <dbReference type="RefSeq" id="XP_026278019.1"/>
    </source>
</evidence>
<dbReference type="InterPro" id="IPR018996">
    <property type="entry name" value="Man1/Src1-like_C"/>
</dbReference>
<dbReference type="KEGG" id="foc:113206244"/>
<evidence type="ECO:0000256" key="8">
    <source>
        <dbReference type="SAM" id="Phobius"/>
    </source>
</evidence>
<dbReference type="GO" id="GO:0005637">
    <property type="term" value="C:nuclear inner membrane"/>
    <property type="evidence" value="ECO:0007669"/>
    <property type="project" value="UniProtKB-SubCell"/>
</dbReference>
<evidence type="ECO:0000256" key="7">
    <source>
        <dbReference type="SAM" id="MobiDB-lite"/>
    </source>
</evidence>